<name>A0ABR9CKQ7_9HYPH</name>
<dbReference type="InterPro" id="IPR054485">
    <property type="entry name" value="FlK-like_dom"/>
</dbReference>
<gene>
    <name evidence="2" type="ORF">IG616_07130</name>
</gene>
<dbReference type="SUPFAM" id="SSF54637">
    <property type="entry name" value="Thioesterase/thiol ester dehydrase-isomerase"/>
    <property type="match status" value="1"/>
</dbReference>
<organism evidence="2 3">
    <name type="scientific">Roseibium litorale</name>
    <dbReference type="NCBI Taxonomy" id="2803841"/>
    <lineage>
        <taxon>Bacteria</taxon>
        <taxon>Pseudomonadati</taxon>
        <taxon>Pseudomonadota</taxon>
        <taxon>Alphaproteobacteria</taxon>
        <taxon>Hyphomicrobiales</taxon>
        <taxon>Stappiaceae</taxon>
        <taxon>Roseibium</taxon>
    </lineage>
</organism>
<reference evidence="2 3" key="2">
    <citation type="journal article" date="2021" name="Int. J. Syst. Evol. Microbiol.">
        <title>Roseibium litorale sp. nov., isolated from a tidal flat sediment and proposal for the reclassification of Labrenzia polysiphoniae as Roseibium polysiphoniae comb. nov.</title>
        <authorList>
            <person name="Liu Y."/>
            <person name="Pei T."/>
            <person name="Du J."/>
            <person name="Chao M."/>
            <person name="Deng M.R."/>
            <person name="Zhu H."/>
        </authorList>
    </citation>
    <scope>NUCLEOTIDE SEQUENCE [LARGE SCALE GENOMIC DNA]</scope>
    <source>
        <strain evidence="2 3">4C16A</strain>
    </source>
</reference>
<keyword evidence="3" id="KW-1185">Reference proteome</keyword>
<dbReference type="Gene3D" id="3.10.129.10">
    <property type="entry name" value="Hotdog Thioesterase"/>
    <property type="match status" value="1"/>
</dbReference>
<dbReference type="EMBL" id="JACYXI010000003">
    <property type="protein sequence ID" value="MBD8891313.1"/>
    <property type="molecule type" value="Genomic_DNA"/>
</dbReference>
<dbReference type="Pfam" id="PF22636">
    <property type="entry name" value="FlK"/>
    <property type="match status" value="1"/>
</dbReference>
<dbReference type="InterPro" id="IPR029069">
    <property type="entry name" value="HotDog_dom_sf"/>
</dbReference>
<dbReference type="PANTHER" id="PTHR36934:SF1">
    <property type="entry name" value="THIOESTERASE DOMAIN-CONTAINING PROTEIN"/>
    <property type="match status" value="1"/>
</dbReference>
<evidence type="ECO:0000313" key="3">
    <source>
        <dbReference type="Proteomes" id="UP000632063"/>
    </source>
</evidence>
<dbReference type="PIRSF" id="PIRSF014972">
    <property type="entry name" value="FlK"/>
    <property type="match status" value="1"/>
</dbReference>
<protein>
    <recommendedName>
        <fullName evidence="1">Fluoroacetyl-CoA-specific thioesterase-like domain-containing protein</fullName>
    </recommendedName>
</protein>
<dbReference type="Proteomes" id="UP000632063">
    <property type="component" value="Unassembled WGS sequence"/>
</dbReference>
<evidence type="ECO:0000259" key="1">
    <source>
        <dbReference type="Pfam" id="PF22636"/>
    </source>
</evidence>
<dbReference type="PANTHER" id="PTHR36934">
    <property type="entry name" value="BLR0278 PROTEIN"/>
    <property type="match status" value="1"/>
</dbReference>
<comment type="caution">
    <text evidence="2">The sequence shown here is derived from an EMBL/GenBank/DDBJ whole genome shotgun (WGS) entry which is preliminary data.</text>
</comment>
<accession>A0ABR9CKQ7</accession>
<feature type="domain" description="Fluoroacetyl-CoA-specific thioesterase-like" evidence="1">
    <location>
        <begin position="17"/>
        <end position="119"/>
    </location>
</feature>
<dbReference type="InterPro" id="IPR025540">
    <property type="entry name" value="FlK"/>
</dbReference>
<evidence type="ECO:0000313" key="2">
    <source>
        <dbReference type="EMBL" id="MBD8891313.1"/>
    </source>
</evidence>
<reference evidence="3" key="1">
    <citation type="submission" date="2020-09" db="EMBL/GenBank/DDBJ databases">
        <title>The genome sequence of strain Labrenzia suaedae 4C16A.</title>
        <authorList>
            <person name="Liu Y."/>
        </authorList>
    </citation>
    <scope>NUCLEOTIDE SEQUENCE [LARGE SCALE GENOMIC DNA]</scope>
    <source>
        <strain evidence="3">4C16A</strain>
    </source>
</reference>
<sequence length="137" mass="15397">MPPPLKLKSKGVVIHQVQEGDLATNWRNDVPVLATPVLLWLAELACMRAIGESLEPGKMTLGYAHDMRHMSPTPVGWKISIEAELVKNEGGKLLTFEVEARDGEDVILSGSHTRAIVDRTRFLDRFESKRNRHEKLC</sequence>
<proteinExistence type="predicted"/>